<evidence type="ECO:0000256" key="5">
    <source>
        <dbReference type="ARBA" id="ARBA00023125"/>
    </source>
</evidence>
<dbReference type="SUPFAM" id="SSF55785">
    <property type="entry name" value="PYP-like sensor domain (PAS domain)"/>
    <property type="match status" value="1"/>
</dbReference>
<evidence type="ECO:0000256" key="6">
    <source>
        <dbReference type="ARBA" id="ARBA00023163"/>
    </source>
</evidence>
<dbReference type="InterPro" id="IPR025944">
    <property type="entry name" value="Sigma_54_int_dom_CS"/>
</dbReference>
<evidence type="ECO:0000313" key="10">
    <source>
        <dbReference type="EMBL" id="EMO9456858.1"/>
    </source>
</evidence>
<dbReference type="SMART" id="SM00091">
    <property type="entry name" value="PAS"/>
    <property type="match status" value="1"/>
</dbReference>
<evidence type="ECO:0000313" key="11">
    <source>
        <dbReference type="EMBL" id="MBE8613676.1"/>
    </source>
</evidence>
<dbReference type="Proteomes" id="UP001182247">
    <property type="component" value="Unassembled WGS sequence"/>
</dbReference>
<dbReference type="NCBIfam" id="TIGR04381">
    <property type="entry name" value="HTH_TypR"/>
    <property type="match status" value="1"/>
</dbReference>
<dbReference type="EMBL" id="ABKJEP030000027">
    <property type="protein sequence ID" value="EMO9456858.1"/>
    <property type="molecule type" value="Genomic_DNA"/>
</dbReference>
<evidence type="ECO:0000256" key="1">
    <source>
        <dbReference type="ARBA" id="ARBA00022741"/>
    </source>
</evidence>
<evidence type="ECO:0000256" key="2">
    <source>
        <dbReference type="ARBA" id="ARBA00022797"/>
    </source>
</evidence>
<dbReference type="FunFam" id="3.40.50.300:FF:000006">
    <property type="entry name" value="DNA-binding transcriptional regulator NtrC"/>
    <property type="match status" value="1"/>
</dbReference>
<dbReference type="PROSITE" id="PS50112">
    <property type="entry name" value="PAS"/>
    <property type="match status" value="1"/>
</dbReference>
<reference evidence="12" key="2">
    <citation type="submission" date="2023-02" db="EMBL/GenBank/DDBJ databases">
        <title>Detection, antimicrobial susceptibility and genomic characterization of NDM-producing species of Morganellaceae, Yersiniaceae, and Enterobacteriaceae other than Klebsiella.</title>
        <authorList>
            <person name="Camargo C.H."/>
            <person name="Sacchi C.T."/>
            <person name="Campos K.R."/>
        </authorList>
    </citation>
    <scope>NUCLEOTIDE SEQUENCE</scope>
    <source>
        <strain evidence="12">1189_21</strain>
    </source>
</reference>
<dbReference type="InterPro" id="IPR025662">
    <property type="entry name" value="Sigma_54_int_dom_ATP-bd_1"/>
</dbReference>
<dbReference type="InterPro" id="IPR027417">
    <property type="entry name" value="P-loop_NTPase"/>
</dbReference>
<dbReference type="InterPro" id="IPR003593">
    <property type="entry name" value="AAA+_ATPase"/>
</dbReference>
<dbReference type="Pfam" id="PF00158">
    <property type="entry name" value="Sigma54_activat"/>
    <property type="match status" value="1"/>
</dbReference>
<dbReference type="SUPFAM" id="SSF52540">
    <property type="entry name" value="P-loop containing nucleoside triphosphate hydrolases"/>
    <property type="match status" value="1"/>
</dbReference>
<dbReference type="Proteomes" id="UP000650477">
    <property type="component" value="Unassembled WGS sequence"/>
</dbReference>
<dbReference type="InterPro" id="IPR000014">
    <property type="entry name" value="PAS"/>
</dbReference>
<dbReference type="PROSITE" id="PS00675">
    <property type="entry name" value="SIGMA54_INTERACT_1"/>
    <property type="match status" value="1"/>
</dbReference>
<evidence type="ECO:0000256" key="3">
    <source>
        <dbReference type="ARBA" id="ARBA00022840"/>
    </source>
</evidence>
<dbReference type="Gene3D" id="1.10.8.60">
    <property type="match status" value="1"/>
</dbReference>
<dbReference type="SUPFAM" id="SSF46689">
    <property type="entry name" value="Homeodomain-like"/>
    <property type="match status" value="1"/>
</dbReference>
<feature type="domain" description="Sigma-54 factor interaction" evidence="8">
    <location>
        <begin position="209"/>
        <end position="438"/>
    </location>
</feature>
<dbReference type="InterPro" id="IPR030828">
    <property type="entry name" value="HTH_TyrR"/>
</dbReference>
<dbReference type="Gene3D" id="3.30.70.260">
    <property type="match status" value="1"/>
</dbReference>
<evidence type="ECO:0000259" key="8">
    <source>
        <dbReference type="PROSITE" id="PS50045"/>
    </source>
</evidence>
<dbReference type="GeneID" id="93358748"/>
<dbReference type="GO" id="GO:0003677">
    <property type="term" value="F:DNA binding"/>
    <property type="evidence" value="ECO:0007669"/>
    <property type="project" value="UniProtKB-KW"/>
</dbReference>
<dbReference type="Gene3D" id="1.10.10.60">
    <property type="entry name" value="Homeodomain-like"/>
    <property type="match status" value="1"/>
</dbReference>
<dbReference type="PROSITE" id="PS50045">
    <property type="entry name" value="SIGMA54_INTERACT_4"/>
    <property type="match status" value="1"/>
</dbReference>
<name>A0A2C5TUH0_MORMO</name>
<proteinExistence type="predicted"/>
<dbReference type="InterPro" id="IPR009057">
    <property type="entry name" value="Homeodomain-like_sf"/>
</dbReference>
<evidence type="ECO:0000256" key="4">
    <source>
        <dbReference type="ARBA" id="ARBA00023015"/>
    </source>
</evidence>
<gene>
    <name evidence="11" type="ORF">CYG68_14895</name>
    <name evidence="12" type="ORF">OSC06_00385</name>
    <name evidence="10" type="ORF">PN925_002241</name>
</gene>
<evidence type="ECO:0000259" key="9">
    <source>
        <dbReference type="PROSITE" id="PS50112"/>
    </source>
</evidence>
<dbReference type="InterPro" id="IPR002078">
    <property type="entry name" value="Sigma_54_int"/>
</dbReference>
<organism evidence="11 13">
    <name type="scientific">Morganella morganii</name>
    <name type="common">Proteus morganii</name>
    <dbReference type="NCBI Taxonomy" id="582"/>
    <lineage>
        <taxon>Bacteria</taxon>
        <taxon>Pseudomonadati</taxon>
        <taxon>Pseudomonadota</taxon>
        <taxon>Gammaproteobacteria</taxon>
        <taxon>Enterobacterales</taxon>
        <taxon>Morganellaceae</taxon>
        <taxon>Morganella</taxon>
    </lineage>
</organism>
<keyword evidence="6" id="KW-0804">Transcription</keyword>
<accession>A0A2C5TUH0</accession>
<dbReference type="GO" id="GO:0005524">
    <property type="term" value="F:ATP binding"/>
    <property type="evidence" value="ECO:0007669"/>
    <property type="project" value="UniProtKB-KW"/>
</dbReference>
<dbReference type="RefSeq" id="WP_004237944.1">
    <property type="nucleotide sequence ID" value="NZ_ABGYJJ040000001.1"/>
</dbReference>
<dbReference type="Gene3D" id="3.30.450.20">
    <property type="entry name" value="PAS domain"/>
    <property type="match status" value="1"/>
</dbReference>
<keyword evidence="2" id="KW-0058">Aromatic hydrocarbons catabolism</keyword>
<dbReference type="EMBL" id="JAPKIY010000001">
    <property type="protein sequence ID" value="MDS0896411.1"/>
    <property type="molecule type" value="Genomic_DNA"/>
</dbReference>
<evidence type="ECO:0000256" key="7">
    <source>
        <dbReference type="ARBA" id="ARBA00029500"/>
    </source>
</evidence>
<evidence type="ECO:0000313" key="13">
    <source>
        <dbReference type="Proteomes" id="UP000650477"/>
    </source>
</evidence>
<protein>
    <recommendedName>
        <fullName evidence="7">HTH-type transcriptional regulatory protein TyrR</fullName>
    </recommendedName>
</protein>
<comment type="caution">
    <text evidence="11">The sequence shown here is derived from an EMBL/GenBank/DDBJ whole genome shotgun (WGS) entry which is preliminary data.</text>
</comment>
<dbReference type="NCBIfam" id="TIGR00229">
    <property type="entry name" value="sensory_box"/>
    <property type="match status" value="1"/>
</dbReference>
<feature type="domain" description="PAS" evidence="9">
    <location>
        <begin position="80"/>
        <end position="143"/>
    </location>
</feature>
<dbReference type="Pfam" id="PF00989">
    <property type="entry name" value="PAS"/>
    <property type="match status" value="1"/>
</dbReference>
<keyword evidence="4" id="KW-0805">Transcription regulation</keyword>
<dbReference type="InterPro" id="IPR058031">
    <property type="entry name" value="AAA_lid_NorR"/>
</dbReference>
<dbReference type="PROSITE" id="PS00688">
    <property type="entry name" value="SIGMA54_INTERACT_3"/>
    <property type="match status" value="1"/>
</dbReference>
<evidence type="ECO:0000313" key="12">
    <source>
        <dbReference type="EMBL" id="MDS0896411.1"/>
    </source>
</evidence>
<reference evidence="11" key="1">
    <citation type="submission" date="2017-12" db="EMBL/GenBank/DDBJ databases">
        <title>Genome sequencing and analysis.</title>
        <authorList>
            <person name="Huang Y.-T."/>
        </authorList>
    </citation>
    <scope>NUCLEOTIDE SEQUENCE</scope>
    <source>
        <strain evidence="11">VGH116</strain>
    </source>
</reference>
<dbReference type="SMART" id="SM00382">
    <property type="entry name" value="AAA"/>
    <property type="match status" value="1"/>
</dbReference>
<reference evidence="10" key="3">
    <citation type="submission" date="2024-02" db="EMBL/GenBank/DDBJ databases">
        <authorList>
            <consortium name="Clinical and Environmental Microbiology Branch: Whole genome sequencing antimicrobial resistance pathogens in the healthcare setting"/>
        </authorList>
    </citation>
    <scope>NUCLEOTIDE SEQUENCE</scope>
    <source>
        <strain evidence="10">2023KU-00017</strain>
    </source>
</reference>
<dbReference type="EMBL" id="PKLF01000013">
    <property type="protein sequence ID" value="MBE8613676.1"/>
    <property type="molecule type" value="Genomic_DNA"/>
</dbReference>
<dbReference type="CDD" id="cd00130">
    <property type="entry name" value="PAS"/>
    <property type="match status" value="1"/>
</dbReference>
<dbReference type="AlphaFoldDB" id="A0A2C5TUH0"/>
<dbReference type="Pfam" id="PF25601">
    <property type="entry name" value="AAA_lid_14"/>
    <property type="match status" value="1"/>
</dbReference>
<sequence length="548" mass="61831">MSAYRWLINTIDRVAMVEEVINEFSASEISINSMEVFPCKIYVKFNTECERDVKLLLSKLLLNPDVISVTRSKLQPYERKEKELQAILESTTDGIIGINNQGNINYFNKVAEDFFSISRENIVGVNISKILSGKNQSVLTKLLGGNSFDHYQMVTSTPKGELYYICSGRPILSEESQVMGAVITFKSLRSVQQMASSVNKSLPFSFDDIICESEIMMNLIDFAKKISISPYTVLIRGETGTGKELFARAIHNASDRSAHPFAPINCAALPENLIESELFGYEGGAFSGASKGGKMGLFESANHGTVFLDEFGELSLILQSKLLRVLQEGVIRRVGGHKEIPVDVRIIVATNRNLEEMIENKSFREDLYYRINVIPINIPPLKERKTDIPLLLQRFISKYTTELNKQLSLSQDAYHQLMAYSWPGNVRELQNVILRAIHLASGREITVGDLWLPHEEVMASPVLRPQPVPKTEIPPAVLPVQEDINLKESLARQEKSLLEDYLRRYGSARKVSREIGMSHTTVLNKARYYNLEHLLTYSTVRRSADKTD</sequence>
<keyword evidence="3" id="KW-0067">ATP-binding</keyword>
<dbReference type="PANTHER" id="PTHR32071:SF121">
    <property type="entry name" value="SIGMA L-DEPENDENT TRANSCRIPTIONAL REGULATOR YQIR-RELATED"/>
    <property type="match status" value="1"/>
</dbReference>
<dbReference type="InterPro" id="IPR035965">
    <property type="entry name" value="PAS-like_dom_sf"/>
</dbReference>
<dbReference type="Pfam" id="PF18024">
    <property type="entry name" value="HTH_50"/>
    <property type="match status" value="1"/>
</dbReference>
<dbReference type="CDD" id="cd00009">
    <property type="entry name" value="AAA"/>
    <property type="match status" value="1"/>
</dbReference>
<dbReference type="InterPro" id="IPR013767">
    <property type="entry name" value="PAS_fold"/>
</dbReference>
<keyword evidence="1" id="KW-0547">Nucleotide-binding</keyword>
<dbReference type="Gene3D" id="3.40.50.300">
    <property type="entry name" value="P-loop containing nucleotide triphosphate hydrolases"/>
    <property type="match status" value="1"/>
</dbReference>
<keyword evidence="5" id="KW-0238">DNA-binding</keyword>
<dbReference type="GO" id="GO:0006355">
    <property type="term" value="P:regulation of DNA-templated transcription"/>
    <property type="evidence" value="ECO:0007669"/>
    <property type="project" value="InterPro"/>
</dbReference>
<dbReference type="PANTHER" id="PTHR32071">
    <property type="entry name" value="TRANSCRIPTIONAL REGULATORY PROTEIN"/>
    <property type="match status" value="1"/>
</dbReference>